<accession>A0ABU2FQQ1</accession>
<comment type="caution">
    <text evidence="2">The sequence shown here is derived from an EMBL/GenBank/DDBJ whole genome shotgun (WGS) entry which is preliminary data.</text>
</comment>
<gene>
    <name evidence="2" type="ORF">NDI86_13235</name>
</gene>
<name>A0ABU2FQQ1_9EURY</name>
<evidence type="ECO:0000256" key="1">
    <source>
        <dbReference type="SAM" id="Phobius"/>
    </source>
</evidence>
<keyword evidence="1" id="KW-0812">Transmembrane</keyword>
<evidence type="ECO:0000313" key="2">
    <source>
        <dbReference type="EMBL" id="MDS0283090.1"/>
    </source>
</evidence>
<organism evidence="2 3">
    <name type="scientific">Haloarcula onubensis</name>
    <dbReference type="NCBI Taxonomy" id="2950539"/>
    <lineage>
        <taxon>Archaea</taxon>
        <taxon>Methanobacteriati</taxon>
        <taxon>Methanobacteriota</taxon>
        <taxon>Stenosarchaea group</taxon>
        <taxon>Halobacteria</taxon>
        <taxon>Halobacteriales</taxon>
        <taxon>Haloarculaceae</taxon>
        <taxon>Haloarcula</taxon>
    </lineage>
</organism>
<keyword evidence="1" id="KW-0472">Membrane</keyword>
<dbReference type="InterPro" id="IPR058349">
    <property type="entry name" value="DUF8036"/>
</dbReference>
<evidence type="ECO:0000313" key="3">
    <source>
        <dbReference type="Proteomes" id="UP001268864"/>
    </source>
</evidence>
<dbReference type="Pfam" id="PF26119">
    <property type="entry name" value="DUF8036"/>
    <property type="match status" value="1"/>
</dbReference>
<proteinExistence type="predicted"/>
<feature type="transmembrane region" description="Helical" evidence="1">
    <location>
        <begin position="80"/>
        <end position="100"/>
    </location>
</feature>
<feature type="transmembrane region" description="Helical" evidence="1">
    <location>
        <begin position="6"/>
        <end position="27"/>
    </location>
</feature>
<dbReference type="EMBL" id="JAMQOS010000004">
    <property type="protein sequence ID" value="MDS0283090.1"/>
    <property type="molecule type" value="Genomic_DNA"/>
</dbReference>
<protein>
    <submittedName>
        <fullName evidence="2">Uncharacterized protein</fullName>
    </submittedName>
</protein>
<reference evidence="2 3" key="1">
    <citation type="submission" date="2022-06" db="EMBL/GenBank/DDBJ databases">
        <title>Halomicroarcula sp. a new haloarchaeum isolate from saline soil.</title>
        <authorList>
            <person name="Strakova D."/>
            <person name="Galisteo C."/>
            <person name="Sanchez-Porro C."/>
            <person name="Ventosa A."/>
        </authorList>
    </citation>
    <scope>NUCLEOTIDE SEQUENCE [LARGE SCALE GENOMIC DNA]</scope>
    <source>
        <strain evidence="2 3">S3CR25-11</strain>
    </source>
</reference>
<keyword evidence="3" id="KW-1185">Reference proteome</keyword>
<keyword evidence="1" id="KW-1133">Transmembrane helix</keyword>
<dbReference type="Proteomes" id="UP001268864">
    <property type="component" value="Unassembled WGS sequence"/>
</dbReference>
<dbReference type="RefSeq" id="WP_310900926.1">
    <property type="nucleotide sequence ID" value="NZ_JAMQOS010000004.1"/>
</dbReference>
<sequence length="101" mass="11360">MVGWIDLARAAVGLNVLLLAALIYVWGRNYLQIRSKHTLGLLLFAVLLLGENVFALYFYSLNPLLSAWFSTKVPDPAWQAMVSLHVFEVVALAVLAWITWD</sequence>
<feature type="transmembrane region" description="Helical" evidence="1">
    <location>
        <begin position="39"/>
        <end position="60"/>
    </location>
</feature>